<sequence length="127" mass="14563">QSCSVLLLPSSLSHQKKYSSIVNIIYISVNVFFPRILLSFSQKEIYSFTPEECFLPHTRGMCSPSHQRNVFSLAPEKCIPLTPEKKYSLTPEKRLSSHQILSLNTKLRFSLCKTKEQDAFSLQKPLL</sequence>
<evidence type="ECO:0000256" key="1">
    <source>
        <dbReference type="SAM" id="Phobius"/>
    </source>
</evidence>
<feature type="non-terminal residue" evidence="2">
    <location>
        <position position="1"/>
    </location>
</feature>
<keyword evidence="1" id="KW-0812">Transmembrane</keyword>
<dbReference type="EMBL" id="JARKIK010000021">
    <property type="protein sequence ID" value="KAK8744891.1"/>
    <property type="molecule type" value="Genomic_DNA"/>
</dbReference>
<name>A0AAW0Y0I8_CHEQU</name>
<evidence type="ECO:0000313" key="2">
    <source>
        <dbReference type="EMBL" id="KAK8744891.1"/>
    </source>
</evidence>
<proteinExistence type="predicted"/>
<protein>
    <submittedName>
        <fullName evidence="2">Uncharacterized protein</fullName>
    </submittedName>
</protein>
<evidence type="ECO:0000313" key="3">
    <source>
        <dbReference type="Proteomes" id="UP001445076"/>
    </source>
</evidence>
<keyword evidence="3" id="KW-1185">Reference proteome</keyword>
<keyword evidence="1" id="KW-1133">Transmembrane helix</keyword>
<accession>A0AAW0Y0I8</accession>
<dbReference type="Proteomes" id="UP001445076">
    <property type="component" value="Unassembled WGS sequence"/>
</dbReference>
<organism evidence="2 3">
    <name type="scientific">Cherax quadricarinatus</name>
    <name type="common">Australian red claw crayfish</name>
    <dbReference type="NCBI Taxonomy" id="27406"/>
    <lineage>
        <taxon>Eukaryota</taxon>
        <taxon>Metazoa</taxon>
        <taxon>Ecdysozoa</taxon>
        <taxon>Arthropoda</taxon>
        <taxon>Crustacea</taxon>
        <taxon>Multicrustacea</taxon>
        <taxon>Malacostraca</taxon>
        <taxon>Eumalacostraca</taxon>
        <taxon>Eucarida</taxon>
        <taxon>Decapoda</taxon>
        <taxon>Pleocyemata</taxon>
        <taxon>Astacidea</taxon>
        <taxon>Parastacoidea</taxon>
        <taxon>Parastacidae</taxon>
        <taxon>Cherax</taxon>
    </lineage>
</organism>
<dbReference type="AlphaFoldDB" id="A0AAW0Y0I8"/>
<keyword evidence="1" id="KW-0472">Membrane</keyword>
<comment type="caution">
    <text evidence="2">The sequence shown here is derived from an EMBL/GenBank/DDBJ whole genome shotgun (WGS) entry which is preliminary data.</text>
</comment>
<gene>
    <name evidence="2" type="ORF">OTU49_000668</name>
</gene>
<reference evidence="2 3" key="1">
    <citation type="journal article" date="2024" name="BMC Genomics">
        <title>Genome assembly of redclaw crayfish (Cherax quadricarinatus) provides insights into its immune adaptation and hypoxia tolerance.</title>
        <authorList>
            <person name="Liu Z."/>
            <person name="Zheng J."/>
            <person name="Li H."/>
            <person name="Fang K."/>
            <person name="Wang S."/>
            <person name="He J."/>
            <person name="Zhou D."/>
            <person name="Weng S."/>
            <person name="Chi M."/>
            <person name="Gu Z."/>
            <person name="He J."/>
            <person name="Li F."/>
            <person name="Wang M."/>
        </authorList>
    </citation>
    <scope>NUCLEOTIDE SEQUENCE [LARGE SCALE GENOMIC DNA]</scope>
    <source>
        <strain evidence="2">ZL_2023a</strain>
    </source>
</reference>
<feature type="transmembrane region" description="Helical" evidence="1">
    <location>
        <begin position="20"/>
        <end position="38"/>
    </location>
</feature>